<evidence type="ECO:0000256" key="6">
    <source>
        <dbReference type="ARBA" id="ARBA00022695"/>
    </source>
</evidence>
<evidence type="ECO:0000259" key="11">
    <source>
        <dbReference type="Pfam" id="PF00483"/>
    </source>
</evidence>
<dbReference type="InterPro" id="IPR056729">
    <property type="entry name" value="GMPPB_C"/>
</dbReference>
<dbReference type="NCBIfam" id="TIGR03992">
    <property type="entry name" value="Arch_glmU"/>
    <property type="match status" value="1"/>
</dbReference>
<evidence type="ECO:0000256" key="5">
    <source>
        <dbReference type="ARBA" id="ARBA00022679"/>
    </source>
</evidence>
<dbReference type="CDD" id="cd04181">
    <property type="entry name" value="NTP_transferase"/>
    <property type="match status" value="1"/>
</dbReference>
<organism evidence="13">
    <name type="scientific">marine metagenome</name>
    <dbReference type="NCBI Taxonomy" id="408172"/>
    <lineage>
        <taxon>unclassified sequences</taxon>
        <taxon>metagenomes</taxon>
        <taxon>ecological metagenomes</taxon>
    </lineage>
</organism>
<keyword evidence="8" id="KW-0012">Acyltransferase</keyword>
<dbReference type="SUPFAM" id="SSF53448">
    <property type="entry name" value="Nucleotide-diphospho-sugar transferases"/>
    <property type="match status" value="1"/>
</dbReference>
<reference evidence="13" key="1">
    <citation type="submission" date="2018-05" db="EMBL/GenBank/DDBJ databases">
        <authorList>
            <person name="Lanie J.A."/>
            <person name="Ng W.-L."/>
            <person name="Kazmierczak K.M."/>
            <person name="Andrzejewski T.M."/>
            <person name="Davidsen T.M."/>
            <person name="Wayne K.J."/>
            <person name="Tettelin H."/>
            <person name="Glass J.I."/>
            <person name="Rusch D."/>
            <person name="Podicherti R."/>
            <person name="Tsui H.-C.T."/>
            <person name="Winkler M.E."/>
        </authorList>
    </citation>
    <scope>NUCLEOTIDE SEQUENCE</scope>
</reference>
<dbReference type="UniPathway" id="UPA00113">
    <property type="reaction ID" value="UER00532"/>
</dbReference>
<comment type="similarity">
    <text evidence="4">In the N-terminal section; belongs to the N-acetylglucosamine-1-phosphate uridyltransferase family.</text>
</comment>
<dbReference type="Gene3D" id="2.160.10.10">
    <property type="entry name" value="Hexapeptide repeat proteins"/>
    <property type="match status" value="1"/>
</dbReference>
<evidence type="ECO:0000256" key="4">
    <source>
        <dbReference type="ARBA" id="ARBA00007947"/>
    </source>
</evidence>
<dbReference type="GO" id="GO:0006048">
    <property type="term" value="P:UDP-N-acetylglucosamine biosynthetic process"/>
    <property type="evidence" value="ECO:0007669"/>
    <property type="project" value="UniProtKB-UniPathway"/>
</dbReference>
<dbReference type="InterPro" id="IPR005835">
    <property type="entry name" value="NTP_transferase_dom"/>
</dbReference>
<evidence type="ECO:0000256" key="3">
    <source>
        <dbReference type="ARBA" id="ARBA00007707"/>
    </source>
</evidence>
<keyword evidence="5" id="KW-0808">Transferase</keyword>
<feature type="domain" description="Nucleotidyl transferase" evidence="11">
    <location>
        <begin position="2"/>
        <end position="229"/>
    </location>
</feature>
<dbReference type="InterPro" id="IPR029044">
    <property type="entry name" value="Nucleotide-diphossugar_trans"/>
</dbReference>
<accession>A0A381PYH9</accession>
<gene>
    <name evidence="13" type="ORF">METZ01_LOCUS24976</name>
</gene>
<dbReference type="InterPro" id="IPR050065">
    <property type="entry name" value="GlmU-like"/>
</dbReference>
<dbReference type="InterPro" id="IPR023915">
    <property type="entry name" value="Bifunctiontional_GlmU_arc-type"/>
</dbReference>
<evidence type="ECO:0000256" key="2">
    <source>
        <dbReference type="ARBA" id="ARBA00005208"/>
    </source>
</evidence>
<dbReference type="GO" id="GO:0003977">
    <property type="term" value="F:UDP-N-acetylglucosamine diphosphorylase activity"/>
    <property type="evidence" value="ECO:0007669"/>
    <property type="project" value="UniProtKB-EC"/>
</dbReference>
<name>A0A381PYH9_9ZZZZ</name>
<evidence type="ECO:0000259" key="12">
    <source>
        <dbReference type="Pfam" id="PF25087"/>
    </source>
</evidence>
<dbReference type="GO" id="GO:0019134">
    <property type="term" value="F:glucosamine-1-phosphate N-acetyltransferase activity"/>
    <property type="evidence" value="ECO:0007669"/>
    <property type="project" value="UniProtKB-EC"/>
</dbReference>
<evidence type="ECO:0000256" key="10">
    <source>
        <dbReference type="ARBA" id="ARBA00048493"/>
    </source>
</evidence>
<comment type="similarity">
    <text evidence="3">In the C-terminal section; belongs to the transferase hexapeptide repeat family.</text>
</comment>
<evidence type="ECO:0000256" key="8">
    <source>
        <dbReference type="ARBA" id="ARBA00023315"/>
    </source>
</evidence>
<dbReference type="PANTHER" id="PTHR43584">
    <property type="entry name" value="NUCLEOTIDYL TRANSFERASE"/>
    <property type="match status" value="1"/>
</dbReference>
<dbReference type="InterPro" id="IPR011004">
    <property type="entry name" value="Trimer_LpxA-like_sf"/>
</dbReference>
<evidence type="ECO:0000313" key="13">
    <source>
        <dbReference type="EMBL" id="SUZ72122.1"/>
    </source>
</evidence>
<comment type="catalytic activity">
    <reaction evidence="10">
        <text>N-acetyl-alpha-D-glucosamine 1-phosphate + UTP + H(+) = UDP-N-acetyl-alpha-D-glucosamine + diphosphate</text>
        <dbReference type="Rhea" id="RHEA:13509"/>
        <dbReference type="ChEBI" id="CHEBI:15378"/>
        <dbReference type="ChEBI" id="CHEBI:33019"/>
        <dbReference type="ChEBI" id="CHEBI:46398"/>
        <dbReference type="ChEBI" id="CHEBI:57705"/>
        <dbReference type="ChEBI" id="CHEBI:57776"/>
        <dbReference type="EC" id="2.7.7.23"/>
    </reaction>
</comment>
<evidence type="ECO:0000256" key="7">
    <source>
        <dbReference type="ARBA" id="ARBA00023268"/>
    </source>
</evidence>
<sequence length="401" mass="43243">MKAIILAAGKGTHLSPFSNTRPQPMIGVAGRTILDNSLELLKSSGINDIFVVVGHKREKLIQALQDRDHDGLNIHHVEQKQSRGIGNAVMQVKNKISPGEYFLLLYGDILTADNIFSKIQQSFHAFKSPVASICLPPSNQQFGNVFLNAQMDITKIVEKPKSNNLGNYVLAGVFILPASFFQLLESNGSSMERALKKMVAGDGLRASMWEDEWLDVVRPWEILTANKMIMDSWGESSIAKTAILEANVTLQGIVKIEENVTIKAGAVIEGPCSIGRGSYIGNNSLIRSYTSLGKNCEIGSGVELKNCVVMDNTQIGRLSFIGDSVLGENVDIGSGCMTVNRSIDWKPISVKSGKRPISTGMPKLGAFLGDGVVVGAGNMIQPGTVVHSGKVIPACYSLTNK</sequence>
<evidence type="ECO:0000256" key="9">
    <source>
        <dbReference type="ARBA" id="ARBA00048247"/>
    </source>
</evidence>
<dbReference type="SUPFAM" id="SSF51161">
    <property type="entry name" value="Trimeric LpxA-like enzymes"/>
    <property type="match status" value="1"/>
</dbReference>
<proteinExistence type="inferred from homology"/>
<comment type="pathway">
    <text evidence="1">Nucleotide-sugar biosynthesis; UDP-N-acetyl-alpha-D-glucosamine biosynthesis; N-acetyl-alpha-D-glucosamine 1-phosphate from alpha-D-glucosamine 6-phosphate (route II): step 2/2.</text>
</comment>
<protein>
    <submittedName>
        <fullName evidence="13">Uncharacterized protein</fullName>
    </submittedName>
</protein>
<dbReference type="EMBL" id="UINC01001144">
    <property type="protein sequence ID" value="SUZ72122.1"/>
    <property type="molecule type" value="Genomic_DNA"/>
</dbReference>
<dbReference type="PANTHER" id="PTHR43584:SF8">
    <property type="entry name" value="N-ACETYLMURAMATE ALPHA-1-PHOSPHATE URIDYLYLTRANSFERASE"/>
    <property type="match status" value="1"/>
</dbReference>
<keyword evidence="7" id="KW-0511">Multifunctional enzyme</keyword>
<evidence type="ECO:0000256" key="1">
    <source>
        <dbReference type="ARBA" id="ARBA00005166"/>
    </source>
</evidence>
<dbReference type="AlphaFoldDB" id="A0A381PYH9"/>
<dbReference type="Pfam" id="PF00483">
    <property type="entry name" value="NTP_transferase"/>
    <property type="match status" value="1"/>
</dbReference>
<feature type="domain" description="Mannose-1-phosphate guanyltransferase C-terminal" evidence="12">
    <location>
        <begin position="268"/>
        <end position="386"/>
    </location>
</feature>
<comment type="catalytic activity">
    <reaction evidence="9">
        <text>alpha-D-glucosamine 1-phosphate + acetyl-CoA = N-acetyl-alpha-D-glucosamine 1-phosphate + CoA + H(+)</text>
        <dbReference type="Rhea" id="RHEA:13725"/>
        <dbReference type="ChEBI" id="CHEBI:15378"/>
        <dbReference type="ChEBI" id="CHEBI:57287"/>
        <dbReference type="ChEBI" id="CHEBI:57288"/>
        <dbReference type="ChEBI" id="CHEBI:57776"/>
        <dbReference type="ChEBI" id="CHEBI:58516"/>
        <dbReference type="EC" id="2.3.1.157"/>
    </reaction>
</comment>
<comment type="pathway">
    <text evidence="2">Nucleotide-sugar biosynthesis; UDP-N-acetyl-alpha-D-glucosamine biosynthesis; UDP-N-acetyl-alpha-D-glucosamine from N-acetyl-alpha-D-glucosamine 1-phosphate: step 1/1.</text>
</comment>
<dbReference type="Pfam" id="PF25087">
    <property type="entry name" value="GMPPB_C"/>
    <property type="match status" value="1"/>
</dbReference>
<dbReference type="Gene3D" id="3.90.550.10">
    <property type="entry name" value="Spore Coat Polysaccharide Biosynthesis Protein SpsA, Chain A"/>
    <property type="match status" value="1"/>
</dbReference>
<keyword evidence="6" id="KW-0548">Nucleotidyltransferase</keyword>